<feature type="repeat" description="ANK" evidence="3">
    <location>
        <begin position="549"/>
        <end position="571"/>
    </location>
</feature>
<gene>
    <name evidence="4" type="ORF">M9Y10_032999</name>
</gene>
<accession>A0ABR2GWT3</accession>
<dbReference type="PROSITE" id="PS50297">
    <property type="entry name" value="ANK_REP_REGION"/>
    <property type="match status" value="3"/>
</dbReference>
<dbReference type="Pfam" id="PF13637">
    <property type="entry name" value="Ank_4"/>
    <property type="match status" value="1"/>
</dbReference>
<dbReference type="Proteomes" id="UP001470230">
    <property type="component" value="Unassembled WGS sequence"/>
</dbReference>
<dbReference type="PANTHER" id="PTHR24173">
    <property type="entry name" value="ANKYRIN REPEAT CONTAINING"/>
    <property type="match status" value="1"/>
</dbReference>
<keyword evidence="2 3" id="KW-0040">ANK repeat</keyword>
<keyword evidence="5" id="KW-1185">Reference proteome</keyword>
<dbReference type="PROSITE" id="PS50088">
    <property type="entry name" value="ANK_REPEAT"/>
    <property type="match status" value="3"/>
</dbReference>
<evidence type="ECO:0000256" key="1">
    <source>
        <dbReference type="ARBA" id="ARBA00022737"/>
    </source>
</evidence>
<sequence length="674" mass="77106">MNFSSFFGGNNNKSSNWLSGNSSLKTSFNSNNAKQDEPKSIPQMIKDDDYIMFNQSNIPIIEKTAKELNKMDIVQKAADFQKYLTNIKSRLDKSFQYAELIATELIVFGLDNLNKDDYVAAAKALISSNPYSSTPPSALIKQLVRALVSAFFVRINHHDILFQFVKELESEDVECYLHCQLKRQVKIFTEDEMKQKSFTNIAIEIPAFLNKIIDALDKTNTESPKSASLSNENVNSPLCEAIIKDDVESLKKEIETSQPDFLKFKIDVNSNERCIFPKKKHPHQQYKQEKNDKPTLLEYAAFYGAEKCFKYLYDEKKCKITKHITKHALCGGNDYIYETILNSGKSFTNDLEYAIKFHHYDLFKKSFLYYYNTEYGNKEIAYNVVQKKLSESCIKFFNFQILRFLIEFGAEINDCMINQALKRDIHSLFIFLLGLNVDVNKQDKSDFAAIHCAIRAGNITAVQVLLANKKDPVDLNLGDHCGRTPIHFAAIVGNIEIFNILSNQPNVDLTRLDDEEMTPLHYASRQGKFDIVKQLITVNKIDPNCKNSAYMTPLHYACINGRIDIVKLLLEVPTIDVNPHDIGSWTPLHYAVDNNNISIVTLLLENKNINPNVIDSVLLIFIFFIQFILISYDSTPLICACENNKEEIVNLLLKHPNVDVNACDNAEFHFCFIY</sequence>
<dbReference type="SUPFAM" id="SSF48403">
    <property type="entry name" value="Ankyrin repeat"/>
    <property type="match status" value="1"/>
</dbReference>
<evidence type="ECO:0000256" key="3">
    <source>
        <dbReference type="PROSITE-ProRule" id="PRU00023"/>
    </source>
</evidence>
<keyword evidence="1" id="KW-0677">Repeat</keyword>
<protein>
    <recommendedName>
        <fullName evidence="6">DUF3447 domain-containing protein</fullName>
    </recommendedName>
</protein>
<feature type="repeat" description="ANK" evidence="3">
    <location>
        <begin position="515"/>
        <end position="536"/>
    </location>
</feature>
<evidence type="ECO:0000256" key="2">
    <source>
        <dbReference type="ARBA" id="ARBA00023043"/>
    </source>
</evidence>
<evidence type="ECO:0000313" key="5">
    <source>
        <dbReference type="Proteomes" id="UP001470230"/>
    </source>
</evidence>
<proteinExistence type="predicted"/>
<dbReference type="PANTHER" id="PTHR24173:SF74">
    <property type="entry name" value="ANKYRIN REPEAT DOMAIN-CONTAINING PROTEIN 16"/>
    <property type="match status" value="1"/>
</dbReference>
<dbReference type="InterPro" id="IPR036770">
    <property type="entry name" value="Ankyrin_rpt-contain_sf"/>
</dbReference>
<dbReference type="Pfam" id="PF00023">
    <property type="entry name" value="Ank"/>
    <property type="match status" value="1"/>
</dbReference>
<comment type="caution">
    <text evidence="4">The sequence shown here is derived from an EMBL/GenBank/DDBJ whole genome shotgun (WGS) entry which is preliminary data.</text>
</comment>
<name>A0ABR2GWT3_9EUKA</name>
<dbReference type="Pfam" id="PF12796">
    <property type="entry name" value="Ank_2"/>
    <property type="match status" value="1"/>
</dbReference>
<evidence type="ECO:0000313" key="4">
    <source>
        <dbReference type="EMBL" id="KAK8838374.1"/>
    </source>
</evidence>
<evidence type="ECO:0008006" key="6">
    <source>
        <dbReference type="Google" id="ProtNLM"/>
    </source>
</evidence>
<feature type="repeat" description="ANK" evidence="3">
    <location>
        <begin position="583"/>
        <end position="616"/>
    </location>
</feature>
<dbReference type="EMBL" id="JAPFFF010000055">
    <property type="protein sequence ID" value="KAK8838374.1"/>
    <property type="molecule type" value="Genomic_DNA"/>
</dbReference>
<organism evidence="4 5">
    <name type="scientific">Tritrichomonas musculus</name>
    <dbReference type="NCBI Taxonomy" id="1915356"/>
    <lineage>
        <taxon>Eukaryota</taxon>
        <taxon>Metamonada</taxon>
        <taxon>Parabasalia</taxon>
        <taxon>Tritrichomonadida</taxon>
        <taxon>Tritrichomonadidae</taxon>
        <taxon>Tritrichomonas</taxon>
    </lineage>
</organism>
<dbReference type="InterPro" id="IPR002110">
    <property type="entry name" value="Ankyrin_rpt"/>
</dbReference>
<dbReference type="Gene3D" id="1.25.40.20">
    <property type="entry name" value="Ankyrin repeat-containing domain"/>
    <property type="match status" value="3"/>
</dbReference>
<dbReference type="SUPFAM" id="SSF140860">
    <property type="entry name" value="Pseudo ankyrin repeat-like"/>
    <property type="match status" value="1"/>
</dbReference>
<reference evidence="4 5" key="1">
    <citation type="submission" date="2024-04" db="EMBL/GenBank/DDBJ databases">
        <title>Tritrichomonas musculus Genome.</title>
        <authorList>
            <person name="Alves-Ferreira E."/>
            <person name="Grigg M."/>
            <person name="Lorenzi H."/>
            <person name="Galac M."/>
        </authorList>
    </citation>
    <scope>NUCLEOTIDE SEQUENCE [LARGE SCALE GENOMIC DNA]</scope>
    <source>
        <strain evidence="4 5">EAF2021</strain>
    </source>
</reference>
<dbReference type="SMART" id="SM00248">
    <property type="entry name" value="ANK"/>
    <property type="match status" value="8"/>
</dbReference>